<dbReference type="Proteomes" id="UP000789525">
    <property type="component" value="Unassembled WGS sequence"/>
</dbReference>
<organism evidence="1 2">
    <name type="scientific">Acaulospora colombiana</name>
    <dbReference type="NCBI Taxonomy" id="27376"/>
    <lineage>
        <taxon>Eukaryota</taxon>
        <taxon>Fungi</taxon>
        <taxon>Fungi incertae sedis</taxon>
        <taxon>Mucoromycota</taxon>
        <taxon>Glomeromycotina</taxon>
        <taxon>Glomeromycetes</taxon>
        <taxon>Diversisporales</taxon>
        <taxon>Acaulosporaceae</taxon>
        <taxon>Acaulospora</taxon>
    </lineage>
</organism>
<name>A0ACA9MB58_9GLOM</name>
<keyword evidence="2" id="KW-1185">Reference proteome</keyword>
<accession>A0ACA9MB58</accession>
<comment type="caution">
    <text evidence="1">The sequence shown here is derived from an EMBL/GenBank/DDBJ whole genome shotgun (WGS) entry which is preliminary data.</text>
</comment>
<proteinExistence type="predicted"/>
<sequence>MSELPVEIFRLVFGLLSHDKKFLHSCLLVNRTWRESVVSILWRDPFKFLQKPSAQLIQTYISCMDEAGRKNLEGLGINFENEPLCRPTFDYVGFLRHLKYTDFYYSSRAWLEEILGQQKNLDFAGFLVTKELFKFFMNQCQTILSLEINTEHLYPPDDADYVSIPCFPGAPKCLSQLQDFVCCGNYNKKGIFKEMTQSCRNIRTLSVDYFLDEFKTAAPSELARLIKNQHALVEFKLIVCYRFLSKIIPALESQKKTLTNVEFRGIRFENGVTFEALVACTSLESLTFFNCDNVTDQASDPLSTAFFPKLRKIVFNVLHTPPKALAALICNNSVTLQDLSLEWPPLNDSQSDPQIIEKIIEQCPNIIKFEAHLKTSQLLSLLGKCSLLEDLTVRGREPLFADGFLPQLGQMAPPKLRVLNICAIWSFSPESLQQFLDHCTAPLEYIGLRECYAMNDEHLDVLTQYAEKGTLKHLNVKAATRITREGLENALRVISHVDHSLKEEREEPLVNAENENEIVETEESSENDENAKTEAENLQAEESSEVTTRITNEYGAIGQVDQNLKEDGNESLEDAEVERETIKTEKSSENGENKPC</sequence>
<gene>
    <name evidence="1" type="ORF">ACOLOM_LOCUS5900</name>
</gene>
<reference evidence="1" key="1">
    <citation type="submission" date="2021-06" db="EMBL/GenBank/DDBJ databases">
        <authorList>
            <person name="Kallberg Y."/>
            <person name="Tangrot J."/>
            <person name="Rosling A."/>
        </authorList>
    </citation>
    <scope>NUCLEOTIDE SEQUENCE</scope>
    <source>
        <strain evidence="1">CL356</strain>
    </source>
</reference>
<protein>
    <submittedName>
        <fullName evidence="1">14617_t:CDS:1</fullName>
    </submittedName>
</protein>
<evidence type="ECO:0000313" key="2">
    <source>
        <dbReference type="Proteomes" id="UP000789525"/>
    </source>
</evidence>
<dbReference type="EMBL" id="CAJVPT010011404">
    <property type="protein sequence ID" value="CAG8579116.1"/>
    <property type="molecule type" value="Genomic_DNA"/>
</dbReference>
<evidence type="ECO:0000313" key="1">
    <source>
        <dbReference type="EMBL" id="CAG8579116.1"/>
    </source>
</evidence>